<sequence length="683" mass="75706">MEHHSGLTPLHQVHKPPFTVESPGYEKKPNETIPRRHPKARDGLIDRPSEDVHTVFDIIRRSARLFPDKNAVGYRKLIKLHKEKTQVEKKIDGKIQKVDKEWTYFELSGYSFFTYKEYEKHCLQIGSGLRHLGLAPKDKFAQWIAMSHGCATQSISIVTAYDSLGSSGLEHSLLQTQAEVMYIDPYLLKTATEPLKKSKVHTIIVNEESIFGALDLLEAFKAANPRFKVVSFEELRRKGEEAMVDPVPAKPDDLYCVMYTSGSGGVPKGVRIAHKTLVAAVAGLYTVVADCVSHIDTLLAYLPLAHVLEMALENLGMFFGGTIGYGNPRTLSDSSVRNCAGDMRELRPTIMPGVPQVYETIRKGIMTRLDSSFVLKTLFWRAFAYKSFMVKHNLPGSCQLDNIVFGKIREMTGGRVRFLFNGGSPISTSTKHFLSMVLAPMFTGYGLTETSAVGALGSPLEFTLNSIGTVPGSIEIKLVSVPEYGYSADAKPPQGEILVKGAAVMLGYYENEEETKRTFTKDGWLKTGDVGEYDADGHLRVIDRLKNLVKLLSGEYVALEKLESIYRGVQGIMNAMIYADSLHSRPIAVVMPNETALAAIAKDLGVEQHSMWSDNKVRDVVLKDLQTAGKRAGLSSMEIVAGVVISHEEWIPSSGLVTATQKLNRRAINTRYKKEIEEALKNA</sequence>
<dbReference type="OrthoDB" id="1700726at2759"/>
<dbReference type="GO" id="GO:0005886">
    <property type="term" value="C:plasma membrane"/>
    <property type="evidence" value="ECO:0007669"/>
    <property type="project" value="TreeGrafter"/>
</dbReference>
<evidence type="ECO:0000256" key="1">
    <source>
        <dbReference type="ARBA" id="ARBA00006432"/>
    </source>
</evidence>
<dbReference type="EMBL" id="JAOQAZ010000028">
    <property type="protein sequence ID" value="KAJ4251552.1"/>
    <property type="molecule type" value="Genomic_DNA"/>
</dbReference>
<dbReference type="Pfam" id="PF00501">
    <property type="entry name" value="AMP-binding"/>
    <property type="match status" value="1"/>
</dbReference>
<dbReference type="PANTHER" id="PTHR43272">
    <property type="entry name" value="LONG-CHAIN-FATTY-ACID--COA LIGASE"/>
    <property type="match status" value="1"/>
</dbReference>
<dbReference type="GO" id="GO:0004467">
    <property type="term" value="F:long-chain fatty acid-CoA ligase activity"/>
    <property type="evidence" value="ECO:0007669"/>
    <property type="project" value="UniProtKB-EC"/>
</dbReference>
<dbReference type="GO" id="GO:0005811">
    <property type="term" value="C:lipid droplet"/>
    <property type="evidence" value="ECO:0007669"/>
    <property type="project" value="TreeGrafter"/>
</dbReference>
<feature type="compositionally biased region" description="Basic and acidic residues" evidence="5">
    <location>
        <begin position="24"/>
        <end position="45"/>
    </location>
</feature>
<evidence type="ECO:0000256" key="4">
    <source>
        <dbReference type="ARBA" id="ARBA00022840"/>
    </source>
</evidence>
<evidence type="ECO:0000256" key="2">
    <source>
        <dbReference type="ARBA" id="ARBA00022598"/>
    </source>
</evidence>
<feature type="region of interest" description="Disordered" evidence="5">
    <location>
        <begin position="1"/>
        <end position="45"/>
    </location>
</feature>
<proteinExistence type="inferred from homology"/>
<reference evidence="7" key="1">
    <citation type="submission" date="2022-09" db="EMBL/GenBank/DDBJ databases">
        <title>Fusarium specimens isolated from Avocado Roots.</title>
        <authorList>
            <person name="Stajich J."/>
            <person name="Roper C."/>
            <person name="Heimlech-Rivalta G."/>
        </authorList>
    </citation>
    <scope>NUCLEOTIDE SEQUENCE</scope>
    <source>
        <strain evidence="7">CF00136</strain>
    </source>
</reference>
<evidence type="ECO:0000256" key="5">
    <source>
        <dbReference type="SAM" id="MobiDB-lite"/>
    </source>
</evidence>
<comment type="similarity">
    <text evidence="1">Belongs to the ATP-dependent AMP-binding enzyme family.</text>
</comment>
<dbReference type="GO" id="GO:0035336">
    <property type="term" value="P:long-chain fatty-acyl-CoA metabolic process"/>
    <property type="evidence" value="ECO:0007669"/>
    <property type="project" value="TreeGrafter"/>
</dbReference>
<evidence type="ECO:0000256" key="3">
    <source>
        <dbReference type="ARBA" id="ARBA00022741"/>
    </source>
</evidence>
<dbReference type="SUPFAM" id="SSF56801">
    <property type="entry name" value="Acetyl-CoA synthetase-like"/>
    <property type="match status" value="1"/>
</dbReference>
<dbReference type="EC" id="6.2.1.3" evidence="7"/>
<dbReference type="AlphaFoldDB" id="A0A9W8RT96"/>
<dbReference type="GO" id="GO:0005524">
    <property type="term" value="F:ATP binding"/>
    <property type="evidence" value="ECO:0007669"/>
    <property type="project" value="UniProtKB-KW"/>
</dbReference>
<dbReference type="PANTHER" id="PTHR43272:SF83">
    <property type="entry name" value="ACYL-COA SYNTHETASE LONG-CHAIN, ISOFORM J"/>
    <property type="match status" value="1"/>
</dbReference>
<comment type="caution">
    <text evidence="7">The sequence shown here is derived from an EMBL/GenBank/DDBJ whole genome shotgun (WGS) entry which is preliminary data.</text>
</comment>
<dbReference type="InterPro" id="IPR042099">
    <property type="entry name" value="ANL_N_sf"/>
</dbReference>
<keyword evidence="3" id="KW-0547">Nucleotide-binding</keyword>
<organism evidence="7 8">
    <name type="scientific">Fusarium torreyae</name>
    <dbReference type="NCBI Taxonomy" id="1237075"/>
    <lineage>
        <taxon>Eukaryota</taxon>
        <taxon>Fungi</taxon>
        <taxon>Dikarya</taxon>
        <taxon>Ascomycota</taxon>
        <taxon>Pezizomycotina</taxon>
        <taxon>Sordariomycetes</taxon>
        <taxon>Hypocreomycetidae</taxon>
        <taxon>Hypocreales</taxon>
        <taxon>Nectriaceae</taxon>
        <taxon>Fusarium</taxon>
    </lineage>
</organism>
<dbReference type="InterPro" id="IPR000873">
    <property type="entry name" value="AMP-dep_synth/lig_dom"/>
</dbReference>
<name>A0A9W8RT96_9HYPO</name>
<keyword evidence="8" id="KW-1185">Reference proteome</keyword>
<accession>A0A9W8RT96</accession>
<dbReference type="Gene3D" id="3.40.50.12780">
    <property type="entry name" value="N-terminal domain of ligase-like"/>
    <property type="match status" value="1"/>
</dbReference>
<evidence type="ECO:0000313" key="7">
    <source>
        <dbReference type="EMBL" id="KAJ4251552.1"/>
    </source>
</evidence>
<keyword evidence="2 7" id="KW-0436">Ligase</keyword>
<evidence type="ECO:0000259" key="6">
    <source>
        <dbReference type="Pfam" id="PF00501"/>
    </source>
</evidence>
<protein>
    <submittedName>
        <fullName evidence="7">Long-chain fatty acid-CoA ligase</fullName>
        <ecNumber evidence="7">6.2.1.3</ecNumber>
    </submittedName>
</protein>
<gene>
    <name evidence="7" type="primary">FAA4_3</name>
    <name evidence="7" type="ORF">NW762_011542</name>
</gene>
<dbReference type="GO" id="GO:0005783">
    <property type="term" value="C:endoplasmic reticulum"/>
    <property type="evidence" value="ECO:0007669"/>
    <property type="project" value="TreeGrafter"/>
</dbReference>
<keyword evidence="4" id="KW-0067">ATP-binding</keyword>
<evidence type="ECO:0000313" key="8">
    <source>
        <dbReference type="Proteomes" id="UP001152049"/>
    </source>
</evidence>
<dbReference type="Proteomes" id="UP001152049">
    <property type="component" value="Unassembled WGS sequence"/>
</dbReference>
<feature type="domain" description="AMP-dependent synthetase/ligase" evidence="6">
    <location>
        <begin position="105"/>
        <end position="509"/>
    </location>
</feature>